<dbReference type="InterPro" id="IPR029052">
    <property type="entry name" value="Metallo-depent_PP-like"/>
</dbReference>
<dbReference type="Gene3D" id="3.60.21.10">
    <property type="match status" value="1"/>
</dbReference>
<dbReference type="AlphaFoldDB" id="A0A538SS78"/>
<evidence type="ECO:0000256" key="1">
    <source>
        <dbReference type="ARBA" id="ARBA00008950"/>
    </source>
</evidence>
<dbReference type="Proteomes" id="UP000319829">
    <property type="component" value="Unassembled WGS sequence"/>
</dbReference>
<evidence type="ECO:0000313" key="3">
    <source>
        <dbReference type="EMBL" id="TMQ54240.1"/>
    </source>
</evidence>
<reference evidence="3 4" key="1">
    <citation type="journal article" date="2019" name="Nat. Microbiol.">
        <title>Mediterranean grassland soil C-N compound turnover is dependent on rainfall and depth, and is mediated by genomically divergent microorganisms.</title>
        <authorList>
            <person name="Diamond S."/>
            <person name="Andeer P.F."/>
            <person name="Li Z."/>
            <person name="Crits-Christoph A."/>
            <person name="Burstein D."/>
            <person name="Anantharaman K."/>
            <person name="Lane K.R."/>
            <person name="Thomas B.C."/>
            <person name="Pan C."/>
            <person name="Northen T.R."/>
            <person name="Banfield J.F."/>
        </authorList>
    </citation>
    <scope>NUCLEOTIDE SEQUENCE [LARGE SCALE GENOMIC DNA]</scope>
    <source>
        <strain evidence="3">WS_4</strain>
    </source>
</reference>
<dbReference type="Pfam" id="PF12850">
    <property type="entry name" value="Metallophos_2"/>
    <property type="match status" value="1"/>
</dbReference>
<comment type="caution">
    <text evidence="3">The sequence shown here is derived from an EMBL/GenBank/DDBJ whole genome shotgun (WGS) entry which is preliminary data.</text>
</comment>
<protein>
    <submittedName>
        <fullName evidence="3">Metallophosphoesterase family protein</fullName>
    </submittedName>
</protein>
<dbReference type="EMBL" id="VBOU01000075">
    <property type="protein sequence ID" value="TMQ54240.1"/>
    <property type="molecule type" value="Genomic_DNA"/>
</dbReference>
<name>A0A538SS78_UNCEI</name>
<dbReference type="CDD" id="cd00838">
    <property type="entry name" value="MPP_superfamily"/>
    <property type="match status" value="1"/>
</dbReference>
<sequence length="265" mass="29684">MLREPDLEGPIAFLGGIYSNHLALRAVLADARRRGAKRIFCLGDLGGFGPSPGKIYPILEEFHVTTIAGNYDESLAHRRPDCGCGYTHPSDNFFAQLSYEYTNRRTTDAERGWLLKLPPAIRFTRGGRRYLLCHGSPRRINEFLWESACSDAFLMRMLREAEAETIVCAHTGIHWQRTLADGGMLVNAGAVGRPANDGRTETWYALLGAGREEAGFLPVAYDFEGLAREMEEEALPPEFAETIRTGWWTTCLEILPAKERARGKF</sequence>
<proteinExistence type="inferred from homology"/>
<gene>
    <name evidence="3" type="ORF">E6K74_06765</name>
</gene>
<accession>A0A538SS78</accession>
<dbReference type="InterPro" id="IPR024654">
    <property type="entry name" value="Calcineurin-like_PHP_lpxH"/>
</dbReference>
<evidence type="ECO:0000259" key="2">
    <source>
        <dbReference type="Pfam" id="PF12850"/>
    </source>
</evidence>
<evidence type="ECO:0000313" key="4">
    <source>
        <dbReference type="Proteomes" id="UP000319829"/>
    </source>
</evidence>
<feature type="domain" description="Calcineurin-like phosphoesterase" evidence="2">
    <location>
        <begin position="21"/>
        <end position="200"/>
    </location>
</feature>
<dbReference type="PIRSF" id="PIRSF000883">
    <property type="entry name" value="Pesterase_MJ0912"/>
    <property type="match status" value="1"/>
</dbReference>
<organism evidence="3 4">
    <name type="scientific">Eiseniibacteriota bacterium</name>
    <dbReference type="NCBI Taxonomy" id="2212470"/>
    <lineage>
        <taxon>Bacteria</taxon>
        <taxon>Candidatus Eiseniibacteriota</taxon>
    </lineage>
</organism>
<dbReference type="InterPro" id="IPR011152">
    <property type="entry name" value="Pesterase_MJ0912"/>
</dbReference>
<comment type="similarity">
    <text evidence="1">Belongs to the metallophosphoesterase superfamily. YfcE family.</text>
</comment>
<dbReference type="SUPFAM" id="SSF56300">
    <property type="entry name" value="Metallo-dependent phosphatases"/>
    <property type="match status" value="1"/>
</dbReference>